<gene>
    <name evidence="2" type="ORF">FRY97_05690</name>
</gene>
<evidence type="ECO:0000313" key="3">
    <source>
        <dbReference type="Proteomes" id="UP000321580"/>
    </source>
</evidence>
<sequence length="173" mass="19583">MSNPIVVNIIRFVVLLLLQGLFLKRISDGWDGWFYVHVILYPLFILLLPLRTPRVAVLLLSFALGLGVDLFYGTLGIHTAATTFMGYARAYILNILEPREGYNVNYSPTAKRMGMAWFVRYAAVMMGLHLLAYYSVDAFSPVFILDILLKAAFSFLLSMALLIMATYIFNPQD</sequence>
<evidence type="ECO:0000256" key="1">
    <source>
        <dbReference type="SAM" id="Phobius"/>
    </source>
</evidence>
<organism evidence="2 3">
    <name type="scientific">Phaeodactylibacter luteus</name>
    <dbReference type="NCBI Taxonomy" id="1564516"/>
    <lineage>
        <taxon>Bacteria</taxon>
        <taxon>Pseudomonadati</taxon>
        <taxon>Bacteroidota</taxon>
        <taxon>Saprospiria</taxon>
        <taxon>Saprospirales</taxon>
        <taxon>Haliscomenobacteraceae</taxon>
        <taxon>Phaeodactylibacter</taxon>
    </lineage>
</organism>
<keyword evidence="3" id="KW-1185">Reference proteome</keyword>
<reference evidence="2 3" key="1">
    <citation type="submission" date="2019-08" db="EMBL/GenBank/DDBJ databases">
        <title>Genome of Phaeodactylibacter luteus.</title>
        <authorList>
            <person name="Bowman J.P."/>
        </authorList>
    </citation>
    <scope>NUCLEOTIDE SEQUENCE [LARGE SCALE GENOMIC DNA]</scope>
    <source>
        <strain evidence="2 3">KCTC 42180</strain>
    </source>
</reference>
<keyword evidence="1" id="KW-0812">Transmembrane</keyword>
<keyword evidence="1" id="KW-1133">Transmembrane helix</keyword>
<feature type="transmembrane region" description="Helical" evidence="1">
    <location>
        <begin position="32"/>
        <end position="50"/>
    </location>
</feature>
<accession>A0A5C6RW78</accession>
<comment type="caution">
    <text evidence="2">The sequence shown here is derived from an EMBL/GenBank/DDBJ whole genome shotgun (WGS) entry which is preliminary data.</text>
</comment>
<dbReference type="AlphaFoldDB" id="A0A5C6RW78"/>
<proteinExistence type="predicted"/>
<feature type="transmembrane region" description="Helical" evidence="1">
    <location>
        <begin position="6"/>
        <end position="23"/>
    </location>
</feature>
<dbReference type="RefSeq" id="WP_147166473.1">
    <property type="nucleotide sequence ID" value="NZ_VOOR01000008.1"/>
</dbReference>
<feature type="transmembrane region" description="Helical" evidence="1">
    <location>
        <begin position="147"/>
        <end position="169"/>
    </location>
</feature>
<protein>
    <recommendedName>
        <fullName evidence="4">Rod shape-determining protein MreD</fullName>
    </recommendedName>
</protein>
<feature type="transmembrane region" description="Helical" evidence="1">
    <location>
        <begin position="117"/>
        <end position="135"/>
    </location>
</feature>
<dbReference type="EMBL" id="VOOR01000008">
    <property type="protein sequence ID" value="TXB66304.1"/>
    <property type="molecule type" value="Genomic_DNA"/>
</dbReference>
<dbReference type="OrthoDB" id="1132160at2"/>
<evidence type="ECO:0000313" key="2">
    <source>
        <dbReference type="EMBL" id="TXB66304.1"/>
    </source>
</evidence>
<evidence type="ECO:0008006" key="4">
    <source>
        <dbReference type="Google" id="ProtNLM"/>
    </source>
</evidence>
<name>A0A5C6RW78_9BACT</name>
<keyword evidence="1" id="KW-0472">Membrane</keyword>
<dbReference type="Proteomes" id="UP000321580">
    <property type="component" value="Unassembled WGS sequence"/>
</dbReference>